<evidence type="ECO:0000313" key="1">
    <source>
        <dbReference type="EMBL" id="KAL1225759.1"/>
    </source>
</evidence>
<sequence length="100" mass="11016">MIPLAELNAKDSGVLVDGDLIILARVQVLEVIGTLDESIQSNGLLNKTQEFLGTLNESIQSNGLLNQTREVEEIIDVNGFQVLPSQVRRNLRIYGLQIIS</sequence>
<evidence type="ECO:0000313" key="2">
    <source>
        <dbReference type="Proteomes" id="UP001558713"/>
    </source>
</evidence>
<organism evidence="1 2">
    <name type="scientific">Cardamine amara subsp. amara</name>
    <dbReference type="NCBI Taxonomy" id="228776"/>
    <lineage>
        <taxon>Eukaryota</taxon>
        <taxon>Viridiplantae</taxon>
        <taxon>Streptophyta</taxon>
        <taxon>Embryophyta</taxon>
        <taxon>Tracheophyta</taxon>
        <taxon>Spermatophyta</taxon>
        <taxon>Magnoliopsida</taxon>
        <taxon>eudicotyledons</taxon>
        <taxon>Gunneridae</taxon>
        <taxon>Pentapetalae</taxon>
        <taxon>rosids</taxon>
        <taxon>malvids</taxon>
        <taxon>Brassicales</taxon>
        <taxon>Brassicaceae</taxon>
        <taxon>Cardamineae</taxon>
        <taxon>Cardamine</taxon>
    </lineage>
</organism>
<accession>A0ABD1C911</accession>
<reference evidence="1 2" key="1">
    <citation type="submission" date="2024-04" db="EMBL/GenBank/DDBJ databases">
        <title>Genome assembly C_amara_ONT_v2.</title>
        <authorList>
            <person name="Yant L."/>
            <person name="Moore C."/>
            <person name="Slenker M."/>
        </authorList>
    </citation>
    <scope>NUCLEOTIDE SEQUENCE [LARGE SCALE GENOMIC DNA]</scope>
    <source>
        <tissue evidence="1">Leaf</tissue>
    </source>
</reference>
<dbReference type="AlphaFoldDB" id="A0ABD1C911"/>
<comment type="caution">
    <text evidence="1">The sequence shown here is derived from an EMBL/GenBank/DDBJ whole genome shotgun (WGS) entry which is preliminary data.</text>
</comment>
<proteinExistence type="predicted"/>
<dbReference type="Proteomes" id="UP001558713">
    <property type="component" value="Unassembled WGS sequence"/>
</dbReference>
<dbReference type="EMBL" id="JBANAX010000018">
    <property type="protein sequence ID" value="KAL1225759.1"/>
    <property type="molecule type" value="Genomic_DNA"/>
</dbReference>
<name>A0ABD1C911_CARAN</name>
<gene>
    <name evidence="1" type="ORF">V5N11_028163</name>
</gene>
<protein>
    <submittedName>
        <fullName evidence="1">MATH domain and coiled-coil domain-containing protein</fullName>
    </submittedName>
</protein>
<keyword evidence="2" id="KW-1185">Reference proteome</keyword>